<evidence type="ECO:0000256" key="1">
    <source>
        <dbReference type="SAM" id="SignalP"/>
    </source>
</evidence>
<evidence type="ECO:0000313" key="3">
    <source>
        <dbReference type="Proteomes" id="UP001589758"/>
    </source>
</evidence>
<evidence type="ECO:0000313" key="2">
    <source>
        <dbReference type="EMBL" id="MFC0180385.1"/>
    </source>
</evidence>
<feature type="signal peptide" evidence="1">
    <location>
        <begin position="1"/>
        <end position="30"/>
    </location>
</feature>
<sequence>MQKKVRFVRNKIFATTALIWGLALPQYALADEPDDFQLKVTEPYQDKFSKEILDKYQQGVFDLQNEKSTFVSVATKSLLGTSPGIRTIATVNNDIGQLRACSTVTLHYQIIDIDGDWDPDKTYQNVPDGADGFYEHKKTSDTIEWGIELTIDGEKRFISLTDPNYAMLISNDRLKLTIPLTIEVDGKSYSTEGASLTYQLIPHTMIGSNPYHPENYDYVVVDDLTAGKFLMPGAASGVDAEKIASNEILLDIKDTDVDLQNKLNQQHYLTFPGLPNPEVVPNSSFILNKTIEPANPEDCLVPQSQVDVEIYAASDDTKSNVITPGAWSGRPPVFVKNRYQAEVVIIDDEGNKRQLTRAEYENKELPFTWNIYYSTDTGNCPITEEYLAGFDDLDKSCLEKISFNSNTRGDVATRFGAQFNKDNNTEVLEYAWIDLQNVNDDKLVESDEGSEQGAIISVSLGYDALTKY</sequence>
<dbReference type="EMBL" id="JBHLXE010000100">
    <property type="protein sequence ID" value="MFC0180385.1"/>
    <property type="molecule type" value="Genomic_DNA"/>
</dbReference>
<accession>A0ABV6CE43</accession>
<comment type="caution">
    <text evidence="2">The sequence shown here is derived from an EMBL/GenBank/DDBJ whole genome shotgun (WGS) entry which is preliminary data.</text>
</comment>
<keyword evidence="1" id="KW-0732">Signal</keyword>
<protein>
    <recommendedName>
        <fullName evidence="4">DUF4179 domain-containing protein</fullName>
    </recommendedName>
</protein>
<gene>
    <name evidence="2" type="ORF">ACFFIT_09885</name>
</gene>
<keyword evidence="3" id="KW-1185">Reference proteome</keyword>
<dbReference type="RefSeq" id="WP_385877496.1">
    <property type="nucleotide sequence ID" value="NZ_JBHLXE010000100.1"/>
</dbReference>
<reference evidence="2 3" key="1">
    <citation type="submission" date="2024-09" db="EMBL/GenBank/DDBJ databases">
        <authorList>
            <person name="Sun Q."/>
            <person name="Mori K."/>
        </authorList>
    </citation>
    <scope>NUCLEOTIDE SEQUENCE [LARGE SCALE GENOMIC DNA]</scope>
    <source>
        <strain evidence="2 3">CCM 8545</strain>
    </source>
</reference>
<organism evidence="2 3">
    <name type="scientific">Thorsellia kenyensis</name>
    <dbReference type="NCBI Taxonomy" id="1549888"/>
    <lineage>
        <taxon>Bacteria</taxon>
        <taxon>Pseudomonadati</taxon>
        <taxon>Pseudomonadota</taxon>
        <taxon>Gammaproteobacteria</taxon>
        <taxon>Enterobacterales</taxon>
        <taxon>Thorselliaceae</taxon>
        <taxon>Thorsellia</taxon>
    </lineage>
</organism>
<name>A0ABV6CE43_9GAMM</name>
<evidence type="ECO:0008006" key="4">
    <source>
        <dbReference type="Google" id="ProtNLM"/>
    </source>
</evidence>
<proteinExistence type="predicted"/>
<dbReference type="Proteomes" id="UP001589758">
    <property type="component" value="Unassembled WGS sequence"/>
</dbReference>
<feature type="chain" id="PRO_5045691079" description="DUF4179 domain-containing protein" evidence="1">
    <location>
        <begin position="31"/>
        <end position="468"/>
    </location>
</feature>